<dbReference type="Proteomes" id="UP000199126">
    <property type="component" value="Unassembled WGS sequence"/>
</dbReference>
<organism evidence="1 2">
    <name type="scientific">Halogranum amylolyticum</name>
    <dbReference type="NCBI Taxonomy" id="660520"/>
    <lineage>
        <taxon>Archaea</taxon>
        <taxon>Methanobacteriati</taxon>
        <taxon>Methanobacteriota</taxon>
        <taxon>Stenosarchaea group</taxon>
        <taxon>Halobacteria</taxon>
        <taxon>Halobacteriales</taxon>
        <taxon>Haloferacaceae</taxon>
    </lineage>
</organism>
<sequence length="41" mass="4528">MIDETVEQIRDMQTQSRLPIAALNAPFSRGLISAIVNSFHG</sequence>
<accession>A0A1H8VED0</accession>
<evidence type="ECO:0000313" key="1">
    <source>
        <dbReference type="EMBL" id="SEP13749.1"/>
    </source>
</evidence>
<reference evidence="2" key="1">
    <citation type="submission" date="2016-10" db="EMBL/GenBank/DDBJ databases">
        <authorList>
            <person name="Varghese N."/>
            <person name="Submissions S."/>
        </authorList>
    </citation>
    <scope>NUCLEOTIDE SEQUENCE [LARGE SCALE GENOMIC DNA]</scope>
    <source>
        <strain evidence="2">CGMCC 1.10121</strain>
    </source>
</reference>
<name>A0A1H8VED0_9EURY</name>
<dbReference type="AlphaFoldDB" id="A0A1H8VED0"/>
<proteinExistence type="predicted"/>
<protein>
    <submittedName>
        <fullName evidence="1">Uncharacterized protein</fullName>
    </submittedName>
</protein>
<dbReference type="EMBL" id="FODV01000016">
    <property type="protein sequence ID" value="SEP13749.1"/>
    <property type="molecule type" value="Genomic_DNA"/>
</dbReference>
<keyword evidence="2" id="KW-1185">Reference proteome</keyword>
<evidence type="ECO:0000313" key="2">
    <source>
        <dbReference type="Proteomes" id="UP000199126"/>
    </source>
</evidence>
<gene>
    <name evidence="1" type="ORF">SAMN04487948_11622</name>
</gene>